<dbReference type="EMBL" id="CAJNRD030001123">
    <property type="protein sequence ID" value="CAG5102987.1"/>
    <property type="molecule type" value="Genomic_DNA"/>
</dbReference>
<feature type="compositionally biased region" description="Basic and acidic residues" evidence="1">
    <location>
        <begin position="93"/>
        <end position="105"/>
    </location>
</feature>
<dbReference type="Proteomes" id="UP000786811">
    <property type="component" value="Unassembled WGS sequence"/>
</dbReference>
<sequence>MPPSRKRGPYKKYFLLGSDHNVPKRTRNYWKAREKAKENTQASDVRTDHDDNNSIRNLVLDVIENISQAPVELETVDATNHLHDVLRNSGDTDSDKSSCESHENYSSEAEEIQLDEDHYNYCYYSGSTDQESEVSSESGDEDHSDCFPQNIDQNVNTTPGSQFNSSEEADDIYFVVDANSFQNSTKYNNEVVTHITELIDAIADEPLNFTSTYYLKEIVNEHSVPIEIHHVCPSCSTYIGLESIVSDDNVNMDDVPGQVLYYDKCELNINCSDNKHSGNIR</sequence>
<dbReference type="OrthoDB" id="10641628at2759"/>
<proteinExistence type="predicted"/>
<protein>
    <submittedName>
        <fullName evidence="2">Uncharacterized protein</fullName>
    </submittedName>
</protein>
<feature type="region of interest" description="Disordered" evidence="1">
    <location>
        <begin position="85"/>
        <end position="154"/>
    </location>
</feature>
<reference evidence="2" key="1">
    <citation type="submission" date="2021-04" db="EMBL/GenBank/DDBJ databases">
        <authorList>
            <person name="Chebbi M.A.C M."/>
        </authorList>
    </citation>
    <scope>NUCLEOTIDE SEQUENCE</scope>
</reference>
<accession>A0A8J2MQG7</accession>
<name>A0A8J2MQG7_COTCN</name>
<organism evidence="2 3">
    <name type="scientific">Cotesia congregata</name>
    <name type="common">Parasitoid wasp</name>
    <name type="synonym">Apanteles congregatus</name>
    <dbReference type="NCBI Taxonomy" id="51543"/>
    <lineage>
        <taxon>Eukaryota</taxon>
        <taxon>Metazoa</taxon>
        <taxon>Ecdysozoa</taxon>
        <taxon>Arthropoda</taxon>
        <taxon>Hexapoda</taxon>
        <taxon>Insecta</taxon>
        <taxon>Pterygota</taxon>
        <taxon>Neoptera</taxon>
        <taxon>Endopterygota</taxon>
        <taxon>Hymenoptera</taxon>
        <taxon>Apocrita</taxon>
        <taxon>Ichneumonoidea</taxon>
        <taxon>Braconidae</taxon>
        <taxon>Microgastrinae</taxon>
        <taxon>Cotesia</taxon>
    </lineage>
</organism>
<evidence type="ECO:0000313" key="3">
    <source>
        <dbReference type="Proteomes" id="UP000786811"/>
    </source>
</evidence>
<feature type="compositionally biased region" description="Acidic residues" evidence="1">
    <location>
        <begin position="130"/>
        <end position="143"/>
    </location>
</feature>
<evidence type="ECO:0000313" key="2">
    <source>
        <dbReference type="EMBL" id="CAG5102987.1"/>
    </source>
</evidence>
<gene>
    <name evidence="2" type="ORF">HICCMSTLAB_LOCUS11284</name>
</gene>
<evidence type="ECO:0000256" key="1">
    <source>
        <dbReference type="SAM" id="MobiDB-lite"/>
    </source>
</evidence>
<keyword evidence="3" id="KW-1185">Reference proteome</keyword>
<comment type="caution">
    <text evidence="2">The sequence shown here is derived from an EMBL/GenBank/DDBJ whole genome shotgun (WGS) entry which is preliminary data.</text>
</comment>
<feature type="region of interest" description="Disordered" evidence="1">
    <location>
        <begin position="33"/>
        <end position="52"/>
    </location>
</feature>
<dbReference type="AlphaFoldDB" id="A0A8J2MQG7"/>